<dbReference type="PANTHER" id="PTHR42648:SF21">
    <property type="entry name" value="CYSTEINE-RICH RLK (RECEPTOR-LIKE PROTEIN KINASE) 8"/>
    <property type="match status" value="1"/>
</dbReference>
<dbReference type="InterPro" id="IPR039537">
    <property type="entry name" value="Retrotran_Ty1/copia-like"/>
</dbReference>
<dbReference type="InterPro" id="IPR036875">
    <property type="entry name" value="Znf_CCHC_sf"/>
</dbReference>
<dbReference type="InterPro" id="IPR036397">
    <property type="entry name" value="RNaseH_sf"/>
</dbReference>
<feature type="domain" description="CCHC-type" evidence="8">
    <location>
        <begin position="260"/>
        <end position="275"/>
    </location>
</feature>
<dbReference type="Gene3D" id="4.10.60.10">
    <property type="entry name" value="Zinc finger, CCHC-type"/>
    <property type="match status" value="1"/>
</dbReference>
<keyword evidence="6" id="KW-0175">Coiled coil</keyword>
<evidence type="ECO:0000256" key="3">
    <source>
        <dbReference type="ARBA" id="ARBA00022750"/>
    </source>
</evidence>
<dbReference type="Proteomes" id="UP000504610">
    <property type="component" value="Chromosome 8"/>
</dbReference>
<feature type="domain" description="Integrase catalytic" evidence="9">
    <location>
        <begin position="758"/>
        <end position="923"/>
    </location>
</feature>
<keyword evidence="10" id="KW-1185">Reference proteome</keyword>
<dbReference type="Pfam" id="PF07727">
    <property type="entry name" value="RVT_2"/>
    <property type="match status" value="1"/>
</dbReference>
<evidence type="ECO:0000256" key="6">
    <source>
        <dbReference type="SAM" id="Coils"/>
    </source>
</evidence>
<reference evidence="10" key="1">
    <citation type="journal article" date="2019" name="Database">
        <title>The radish genome database (RadishGD): an integrated information resource for radish genomics.</title>
        <authorList>
            <person name="Yu H.J."/>
            <person name="Baek S."/>
            <person name="Lee Y.J."/>
            <person name="Cho A."/>
            <person name="Mun J.H."/>
        </authorList>
    </citation>
    <scope>NUCLEOTIDE SEQUENCE [LARGE SCALE GENOMIC DNA]</scope>
    <source>
        <strain evidence="10">cv. WK10039</strain>
    </source>
</reference>
<accession>A0A9W3CBE3</accession>
<dbReference type="GO" id="GO:0006508">
    <property type="term" value="P:proteolysis"/>
    <property type="evidence" value="ECO:0007669"/>
    <property type="project" value="UniProtKB-KW"/>
</dbReference>
<gene>
    <name evidence="11" type="primary">LOC130499039</name>
</gene>
<keyword evidence="2" id="KW-0479">Metal-binding</keyword>
<keyword evidence="5" id="KW-0863">Zinc-finger</keyword>
<evidence type="ECO:0000313" key="11">
    <source>
        <dbReference type="RefSeq" id="XP_056848911.1"/>
    </source>
</evidence>
<evidence type="ECO:0000313" key="10">
    <source>
        <dbReference type="Proteomes" id="UP000504610"/>
    </source>
</evidence>
<dbReference type="InterPro" id="IPR013103">
    <property type="entry name" value="RVT_2"/>
</dbReference>
<dbReference type="SUPFAM" id="SSF53098">
    <property type="entry name" value="Ribonuclease H-like"/>
    <property type="match status" value="1"/>
</dbReference>
<dbReference type="PANTHER" id="PTHR42648">
    <property type="entry name" value="TRANSPOSASE, PUTATIVE-RELATED"/>
    <property type="match status" value="1"/>
</dbReference>
<dbReference type="GO" id="GO:0004190">
    <property type="term" value="F:aspartic-type endopeptidase activity"/>
    <property type="evidence" value="ECO:0007669"/>
    <property type="project" value="UniProtKB-KW"/>
</dbReference>
<feature type="coiled-coil region" evidence="6">
    <location>
        <begin position="376"/>
        <end position="448"/>
    </location>
</feature>
<dbReference type="SMART" id="SM00343">
    <property type="entry name" value="ZnF_C2HC"/>
    <property type="match status" value="3"/>
</dbReference>
<dbReference type="PROSITE" id="PS50994">
    <property type="entry name" value="INTEGRASE"/>
    <property type="match status" value="1"/>
</dbReference>
<evidence type="ECO:0000256" key="7">
    <source>
        <dbReference type="SAM" id="MobiDB-lite"/>
    </source>
</evidence>
<dbReference type="InterPro" id="IPR001584">
    <property type="entry name" value="Integrase_cat-core"/>
</dbReference>
<dbReference type="OrthoDB" id="1112707at2759"/>
<dbReference type="Pfam" id="PF14223">
    <property type="entry name" value="Retrotran_gag_2"/>
    <property type="match status" value="1"/>
</dbReference>
<keyword evidence="4" id="KW-0378">Hydrolase</keyword>
<dbReference type="GO" id="GO:0015074">
    <property type="term" value="P:DNA integration"/>
    <property type="evidence" value="ECO:0007669"/>
    <property type="project" value="InterPro"/>
</dbReference>
<dbReference type="GO" id="GO:0008270">
    <property type="term" value="F:zinc ion binding"/>
    <property type="evidence" value="ECO:0007669"/>
    <property type="project" value="UniProtKB-KW"/>
</dbReference>
<evidence type="ECO:0000256" key="1">
    <source>
        <dbReference type="ARBA" id="ARBA00022670"/>
    </source>
</evidence>
<dbReference type="InterPro" id="IPR025724">
    <property type="entry name" value="GAG-pre-integrase_dom"/>
</dbReference>
<evidence type="ECO:0000259" key="8">
    <source>
        <dbReference type="PROSITE" id="PS50158"/>
    </source>
</evidence>
<evidence type="ECO:0000256" key="5">
    <source>
        <dbReference type="PROSITE-ProRule" id="PRU00047"/>
    </source>
</evidence>
<keyword evidence="1" id="KW-0645">Protease</keyword>
<dbReference type="SUPFAM" id="SSF56672">
    <property type="entry name" value="DNA/RNA polymerases"/>
    <property type="match status" value="1"/>
</dbReference>
<dbReference type="KEGG" id="rsz:130499039"/>
<keyword evidence="5" id="KW-0862">Zinc</keyword>
<protein>
    <submittedName>
        <fullName evidence="11">Uncharacterized protein LOC130499039</fullName>
    </submittedName>
</protein>
<dbReference type="InterPro" id="IPR043502">
    <property type="entry name" value="DNA/RNA_pol_sf"/>
</dbReference>
<dbReference type="GO" id="GO:0003676">
    <property type="term" value="F:nucleic acid binding"/>
    <property type="evidence" value="ECO:0007669"/>
    <property type="project" value="InterPro"/>
</dbReference>
<dbReference type="Gene3D" id="3.30.420.10">
    <property type="entry name" value="Ribonuclease H-like superfamily/Ribonuclease H"/>
    <property type="match status" value="1"/>
</dbReference>
<dbReference type="Pfam" id="PF00665">
    <property type="entry name" value="rve"/>
    <property type="match status" value="1"/>
</dbReference>
<feature type="region of interest" description="Disordered" evidence="7">
    <location>
        <begin position="300"/>
        <end position="319"/>
    </location>
</feature>
<evidence type="ECO:0000259" key="9">
    <source>
        <dbReference type="PROSITE" id="PS50994"/>
    </source>
</evidence>
<keyword evidence="3" id="KW-0064">Aspartyl protease</keyword>
<dbReference type="GeneID" id="130499039"/>
<evidence type="ECO:0000256" key="2">
    <source>
        <dbReference type="ARBA" id="ARBA00022723"/>
    </source>
</evidence>
<dbReference type="Pfam" id="PF22936">
    <property type="entry name" value="Pol_BBD"/>
    <property type="match status" value="1"/>
</dbReference>
<name>A0A9W3CBE3_RAPSA</name>
<proteinExistence type="predicted"/>
<dbReference type="SUPFAM" id="SSF57756">
    <property type="entry name" value="Retrovirus zinc finger-like domains"/>
    <property type="match status" value="2"/>
</dbReference>
<feature type="domain" description="CCHC-type" evidence="8">
    <location>
        <begin position="505"/>
        <end position="518"/>
    </location>
</feature>
<dbReference type="Pfam" id="PF13976">
    <property type="entry name" value="gag_pre-integrs"/>
    <property type="match status" value="1"/>
</dbReference>
<dbReference type="InterPro" id="IPR001878">
    <property type="entry name" value="Znf_CCHC"/>
</dbReference>
<dbReference type="InterPro" id="IPR054722">
    <property type="entry name" value="PolX-like_BBD"/>
</dbReference>
<dbReference type="PROSITE" id="PS50158">
    <property type="entry name" value="ZF_CCHC"/>
    <property type="match status" value="2"/>
</dbReference>
<evidence type="ECO:0000256" key="4">
    <source>
        <dbReference type="ARBA" id="ARBA00022801"/>
    </source>
</evidence>
<dbReference type="InterPro" id="IPR012337">
    <property type="entry name" value="RNaseH-like_sf"/>
</dbReference>
<sequence length="1337" mass="151928">MDSYRELVISSKVIFEVGNYGFWKAHMKATIKGIDPLAWKAVESGWKSPVARAEDGTDVPKLEELWTDDENKMAKFNARALTVIHCSVARKQFELIQGCEAAKDAWDILQKHFEGTSKVQSSRKDMLATRFEELKMEENESKYKEKKLVKKFLRCLPSKFMAYKAAMTISCNTDEMTFDEVVGILQAHEMEVAGVSGGMKEKGIALASVEKEHMDDNDPVSLLVRRFDRALRKVENRQKKFGQSRKTSEPEKNYMKNDPKCYECKGYGHFRTECPTVKRREIQCHNCKVYGHTQAECESDGRRKPEKSMIGINDSESDSESEEEVNNFVAFLGIVECDSGSESDAEQENDLDESCKEVRETLVKLGTENLAFAKEKARLEVEVQVLKDDLNREAELAKESVNLIKEKLVLSKQADELREELLAERKKAADLQAELDQQYRKIKMLTGTKQLDKILSSGRTENSLMGLGYTGRQSSSTGTTRFVSGGFVHAEETKTQTTPAQISGCFFCGKFGHYKRYCYKYLERVKQVWRQHTFWRIGKTSRGWMKKTDLYPKIVTEPRSTVRCNMARVSSDSESEEPWYFDSGCSRHMTGNIEYLDKVSKVKGGKVTFGDGGCGVIQGKGTTCNSEVPKLVNVYFVKGLKTNLISVSQLCDDGLTVCFSAIDCRAINQHGVTVLQGVRSGNNCYMWEKKVKCLSAQENIDLWHRRLGHMNFRNLTNLVCNDLVRGVPKLKIDDKIVCGACNEGKQVKIQHKKVPDVQAKAPLDLVHMDLMGPMQTESIGGKKYVFVLVDDYTRFTWVRFLREKSEVSESFKIWALQLINEKGGIKKIRSDHGGEFENEAMTTFLESRGIAHQFAAPWTPQQNGVVERKNRTLQEMGRAMLHGNKIAKRFWAEALSTACYTINRVYVRKGTTKTPCYILNDKDYLGKFDSRSDEGFFLGDDMGSDEEEEGGSSVAATEVIEEGPIADTVPQPVIQQVHRNHSKSDVIGGIEEGRKTRGKVINFKEMVQFACFVSSMEPKTHTEALRDEYWIVAMEEELEQFTRNNVWELVARPKGVNVVGTKWIFKNKTDEHGEVVRNKARLVAQGYSQIEGVDFEETFAPVARLESIRLFLGMACILNFKVHQMDVKSAFLNGVLQEEVYVEQPKGFEDPVHHDYVYRLKKALYGLKQAPRAWYERLTKFLLEAEYIRGSIDKTLFFKEVGKEIIIVQIYVDDIIFGGTSQKLVDEFVQNMTQEFEMSMCGELKYFLGLQVSQSEKGVFISQSAYANSFVKRFGMENSKVSKTPMSTSLKLARDEEGEDVDVKLYRGMIGSLLYLTASRPDLSFSVGVCTRYQVIH</sequence>
<reference evidence="11" key="2">
    <citation type="submission" date="2025-08" db="UniProtKB">
        <authorList>
            <consortium name="RefSeq"/>
        </authorList>
    </citation>
    <scope>IDENTIFICATION</scope>
    <source>
        <tissue evidence="11">Leaf</tissue>
    </source>
</reference>
<organism evidence="10 11">
    <name type="scientific">Raphanus sativus</name>
    <name type="common">Radish</name>
    <name type="synonym">Raphanus raphanistrum var. sativus</name>
    <dbReference type="NCBI Taxonomy" id="3726"/>
    <lineage>
        <taxon>Eukaryota</taxon>
        <taxon>Viridiplantae</taxon>
        <taxon>Streptophyta</taxon>
        <taxon>Embryophyta</taxon>
        <taxon>Tracheophyta</taxon>
        <taxon>Spermatophyta</taxon>
        <taxon>Magnoliopsida</taxon>
        <taxon>eudicotyledons</taxon>
        <taxon>Gunneridae</taxon>
        <taxon>Pentapetalae</taxon>
        <taxon>rosids</taxon>
        <taxon>malvids</taxon>
        <taxon>Brassicales</taxon>
        <taxon>Brassicaceae</taxon>
        <taxon>Brassiceae</taxon>
        <taxon>Raphanus</taxon>
    </lineage>
</organism>
<dbReference type="RefSeq" id="XP_056848911.1">
    <property type="nucleotide sequence ID" value="XM_056992931.1"/>
</dbReference>